<name>A0ABS4IW94_9BACL</name>
<evidence type="ECO:0000313" key="2">
    <source>
        <dbReference type="Proteomes" id="UP001519287"/>
    </source>
</evidence>
<protein>
    <submittedName>
        <fullName evidence="1">Uncharacterized protein</fullName>
    </submittedName>
</protein>
<evidence type="ECO:0000313" key="1">
    <source>
        <dbReference type="EMBL" id="MBP1991276.1"/>
    </source>
</evidence>
<dbReference type="RefSeq" id="WP_209972033.1">
    <property type="nucleotide sequence ID" value="NZ_JAGGLB010000008.1"/>
</dbReference>
<accession>A0ABS4IW94</accession>
<dbReference type="Pfam" id="PF14035">
    <property type="entry name" value="YlzJ"/>
    <property type="match status" value="1"/>
</dbReference>
<dbReference type="EMBL" id="JAGGLB010000008">
    <property type="protein sequence ID" value="MBP1991276.1"/>
    <property type="molecule type" value="Genomic_DNA"/>
</dbReference>
<gene>
    <name evidence="1" type="ORF">J2Z66_002883</name>
</gene>
<dbReference type="InterPro" id="IPR025619">
    <property type="entry name" value="YlzJ"/>
</dbReference>
<dbReference type="Proteomes" id="UP001519287">
    <property type="component" value="Unassembled WGS sequence"/>
</dbReference>
<proteinExistence type="predicted"/>
<organism evidence="1 2">
    <name type="scientific">Paenibacillus eucommiae</name>
    <dbReference type="NCBI Taxonomy" id="1355755"/>
    <lineage>
        <taxon>Bacteria</taxon>
        <taxon>Bacillati</taxon>
        <taxon>Bacillota</taxon>
        <taxon>Bacilli</taxon>
        <taxon>Bacillales</taxon>
        <taxon>Paenibacillaceae</taxon>
        <taxon>Paenibacillus</taxon>
    </lineage>
</organism>
<sequence>MIYYSVIPSEVIFQGMEDFHPHYEEIQLNGLTMQVEPIGSNQARIVRLISTNPQDYINPRYTPGTMIEYSPHF</sequence>
<keyword evidence="2" id="KW-1185">Reference proteome</keyword>
<comment type="caution">
    <text evidence="1">The sequence shown here is derived from an EMBL/GenBank/DDBJ whole genome shotgun (WGS) entry which is preliminary data.</text>
</comment>
<reference evidence="1 2" key="1">
    <citation type="submission" date="2021-03" db="EMBL/GenBank/DDBJ databases">
        <title>Genomic Encyclopedia of Type Strains, Phase IV (KMG-IV): sequencing the most valuable type-strain genomes for metagenomic binning, comparative biology and taxonomic classification.</title>
        <authorList>
            <person name="Goeker M."/>
        </authorList>
    </citation>
    <scope>NUCLEOTIDE SEQUENCE [LARGE SCALE GENOMIC DNA]</scope>
    <source>
        <strain evidence="1 2">DSM 26048</strain>
    </source>
</reference>